<feature type="transmembrane region" description="Helical" evidence="4">
    <location>
        <begin position="99"/>
        <end position="117"/>
    </location>
</feature>
<dbReference type="GO" id="GO:0043565">
    <property type="term" value="F:sequence-specific DNA binding"/>
    <property type="evidence" value="ECO:0007669"/>
    <property type="project" value="InterPro"/>
</dbReference>
<dbReference type="RefSeq" id="WP_168882819.1">
    <property type="nucleotide sequence ID" value="NZ_JABAIL010000003.1"/>
</dbReference>
<dbReference type="InterPro" id="IPR009057">
    <property type="entry name" value="Homeodomain-like_sf"/>
</dbReference>
<dbReference type="Gene3D" id="1.10.10.60">
    <property type="entry name" value="Homeodomain-like"/>
    <property type="match status" value="2"/>
</dbReference>
<evidence type="ECO:0000313" key="6">
    <source>
        <dbReference type="EMBL" id="NLR92114.1"/>
    </source>
</evidence>
<evidence type="ECO:0000256" key="1">
    <source>
        <dbReference type="ARBA" id="ARBA00023015"/>
    </source>
</evidence>
<feature type="transmembrane region" description="Helical" evidence="4">
    <location>
        <begin position="180"/>
        <end position="200"/>
    </location>
</feature>
<keyword evidence="3" id="KW-0804">Transcription</keyword>
<feature type="transmembrane region" description="Helical" evidence="4">
    <location>
        <begin position="212"/>
        <end position="232"/>
    </location>
</feature>
<dbReference type="InterPro" id="IPR020449">
    <property type="entry name" value="Tscrpt_reg_AraC-type_HTH"/>
</dbReference>
<feature type="transmembrane region" description="Helical" evidence="4">
    <location>
        <begin position="35"/>
        <end position="55"/>
    </location>
</feature>
<dbReference type="GO" id="GO:0003700">
    <property type="term" value="F:DNA-binding transcription factor activity"/>
    <property type="evidence" value="ECO:0007669"/>
    <property type="project" value="InterPro"/>
</dbReference>
<keyword evidence="2" id="KW-0238">DNA-binding</keyword>
<keyword evidence="4" id="KW-1133">Transmembrane helix</keyword>
<keyword evidence="4" id="KW-0472">Membrane</keyword>
<comment type="caution">
    <text evidence="6">The sequence shown here is derived from an EMBL/GenBank/DDBJ whole genome shotgun (WGS) entry which is preliminary data.</text>
</comment>
<accession>A0A7X8SKX6</accession>
<organism evidence="6 7">
    <name type="scientific">Flammeovirga agarivorans</name>
    <dbReference type="NCBI Taxonomy" id="2726742"/>
    <lineage>
        <taxon>Bacteria</taxon>
        <taxon>Pseudomonadati</taxon>
        <taxon>Bacteroidota</taxon>
        <taxon>Cytophagia</taxon>
        <taxon>Cytophagales</taxon>
        <taxon>Flammeovirgaceae</taxon>
        <taxon>Flammeovirga</taxon>
    </lineage>
</organism>
<evidence type="ECO:0000256" key="4">
    <source>
        <dbReference type="SAM" id="Phobius"/>
    </source>
</evidence>
<dbReference type="EMBL" id="JABAIL010000003">
    <property type="protein sequence ID" value="NLR92114.1"/>
    <property type="molecule type" value="Genomic_DNA"/>
</dbReference>
<keyword evidence="4" id="KW-0812">Transmembrane</keyword>
<reference evidence="6 7" key="1">
    <citation type="submission" date="2020-04" db="EMBL/GenBank/DDBJ databases">
        <title>Flammeovirga sp. SR4, a novel species isolated from seawater.</title>
        <authorList>
            <person name="Wang X."/>
        </authorList>
    </citation>
    <scope>NUCLEOTIDE SEQUENCE [LARGE SCALE GENOMIC DNA]</scope>
    <source>
        <strain evidence="6 7">SR4</strain>
    </source>
</reference>
<keyword evidence="7" id="KW-1185">Reference proteome</keyword>
<dbReference type="PRINTS" id="PR00032">
    <property type="entry name" value="HTHARAC"/>
</dbReference>
<evidence type="ECO:0000313" key="7">
    <source>
        <dbReference type="Proteomes" id="UP000585050"/>
    </source>
</evidence>
<dbReference type="Pfam" id="PF12833">
    <property type="entry name" value="HTH_18"/>
    <property type="match status" value="1"/>
</dbReference>
<evidence type="ECO:0000256" key="2">
    <source>
        <dbReference type="ARBA" id="ARBA00023125"/>
    </source>
</evidence>
<feature type="transmembrane region" description="Helical" evidence="4">
    <location>
        <begin position="143"/>
        <end position="160"/>
    </location>
</feature>
<evidence type="ECO:0000259" key="5">
    <source>
        <dbReference type="PROSITE" id="PS01124"/>
    </source>
</evidence>
<dbReference type="SMART" id="SM00342">
    <property type="entry name" value="HTH_ARAC"/>
    <property type="match status" value="1"/>
</dbReference>
<dbReference type="Proteomes" id="UP000585050">
    <property type="component" value="Unassembled WGS sequence"/>
</dbReference>
<feature type="domain" description="HTH araC/xylS-type" evidence="5">
    <location>
        <begin position="263"/>
        <end position="367"/>
    </location>
</feature>
<dbReference type="PANTHER" id="PTHR43280">
    <property type="entry name" value="ARAC-FAMILY TRANSCRIPTIONAL REGULATOR"/>
    <property type="match status" value="1"/>
</dbReference>
<evidence type="ECO:0000256" key="3">
    <source>
        <dbReference type="ARBA" id="ARBA00023163"/>
    </source>
</evidence>
<protein>
    <submittedName>
        <fullName evidence="6">Helix-turn-helix transcriptional regulator</fullName>
    </submittedName>
</protein>
<name>A0A7X8SKX6_9BACT</name>
<dbReference type="PANTHER" id="PTHR43280:SF29">
    <property type="entry name" value="ARAC-FAMILY TRANSCRIPTIONAL REGULATOR"/>
    <property type="match status" value="1"/>
</dbReference>
<proteinExistence type="predicted"/>
<sequence length="372" mass="43438">MKQILSILTLIGSANGLFLSTYLRFHRKLSLQGKLLVYSTMIWSYVALMYSLMQINPFANYMILRSIGSSATTLLYPLLYLYLKYAYTGKDTFDKVDRIHFVIPFSFLILSVPIVYWDAYYRVTSIFIENELYADFINRAQDISNIVMGYMYLGAFLYQYKNAHSRNMLSDDDDKSTKGLFFILAYLYLGVHTFGVYGVISNVYGLPLSDMAFPIYYITFVIFLYVIFHWVISQRVYVLLPTTKKDAVEKRREVELQLNNDLEIIIDYIEDEKAYLKNDFSLITLAKEVKMHRSRVSFVINEGLNMNFNEFISHYRIKEAKKLLRSDEGTNLKLEFLAKESGFNSKSTFNRAFKEKTGLTPSQYRESNKKAL</sequence>
<feature type="transmembrane region" description="Helical" evidence="4">
    <location>
        <begin position="67"/>
        <end position="87"/>
    </location>
</feature>
<dbReference type="SUPFAM" id="SSF46689">
    <property type="entry name" value="Homeodomain-like"/>
    <property type="match status" value="1"/>
</dbReference>
<feature type="transmembrane region" description="Helical" evidence="4">
    <location>
        <begin position="6"/>
        <end position="23"/>
    </location>
</feature>
<dbReference type="PROSITE" id="PS01124">
    <property type="entry name" value="HTH_ARAC_FAMILY_2"/>
    <property type="match status" value="1"/>
</dbReference>
<gene>
    <name evidence="6" type="ORF">HGP29_12885</name>
</gene>
<dbReference type="InterPro" id="IPR018060">
    <property type="entry name" value="HTH_AraC"/>
</dbReference>
<dbReference type="AlphaFoldDB" id="A0A7X8SKX6"/>
<keyword evidence="1" id="KW-0805">Transcription regulation</keyword>